<dbReference type="Pfam" id="PF03446">
    <property type="entry name" value="NAD_binding_2"/>
    <property type="match status" value="1"/>
</dbReference>
<dbReference type="InterPro" id="IPR029154">
    <property type="entry name" value="HIBADH-like_NADP-bd"/>
</dbReference>
<dbReference type="InterPro" id="IPR036291">
    <property type="entry name" value="NAD(P)-bd_dom_sf"/>
</dbReference>
<dbReference type="InterPro" id="IPR006115">
    <property type="entry name" value="6PGDH_NADP-bd"/>
</dbReference>
<protein>
    <submittedName>
        <fullName evidence="5">NAD(P)-dependent oxidoreductase</fullName>
    </submittedName>
</protein>
<comment type="caution">
    <text evidence="5">The sequence shown here is derived from an EMBL/GenBank/DDBJ whole genome shotgun (WGS) entry which is preliminary data.</text>
</comment>
<dbReference type="Pfam" id="PF14833">
    <property type="entry name" value="NAD_binding_11"/>
    <property type="match status" value="1"/>
</dbReference>
<dbReference type="Proteomes" id="UP001629249">
    <property type="component" value="Unassembled WGS sequence"/>
</dbReference>
<dbReference type="InterPro" id="IPR051265">
    <property type="entry name" value="HIBADH-related_NP60_sf"/>
</dbReference>
<dbReference type="PANTHER" id="PTHR43580:SF2">
    <property type="entry name" value="CYTOKINE-LIKE NUCLEAR FACTOR N-PAC"/>
    <property type="match status" value="1"/>
</dbReference>
<reference evidence="5 6" key="1">
    <citation type="journal article" date="2024" name="Chem. Sci.">
        <title>Discovery of megapolipeptins by genome mining of a Burkholderiales bacteria collection.</title>
        <authorList>
            <person name="Paulo B.S."/>
            <person name="Recchia M.J.J."/>
            <person name="Lee S."/>
            <person name="Fergusson C.H."/>
            <person name="Romanowski S.B."/>
            <person name="Hernandez A."/>
            <person name="Krull N."/>
            <person name="Liu D.Y."/>
            <person name="Cavanagh H."/>
            <person name="Bos A."/>
            <person name="Gray C.A."/>
            <person name="Murphy B.T."/>
            <person name="Linington R.G."/>
            <person name="Eustaquio A.S."/>
        </authorList>
    </citation>
    <scope>NUCLEOTIDE SEQUENCE [LARGE SCALE GENOMIC DNA]</scope>
    <source>
        <strain evidence="5 6">RL16-012-BIC-B</strain>
    </source>
</reference>
<dbReference type="InterPro" id="IPR008927">
    <property type="entry name" value="6-PGluconate_DH-like_C_sf"/>
</dbReference>
<dbReference type="PIRSF" id="PIRSF000103">
    <property type="entry name" value="HIBADH"/>
    <property type="match status" value="1"/>
</dbReference>
<dbReference type="PANTHER" id="PTHR43580">
    <property type="entry name" value="OXIDOREDUCTASE GLYR1-RELATED"/>
    <property type="match status" value="1"/>
</dbReference>
<dbReference type="SUPFAM" id="SSF51735">
    <property type="entry name" value="NAD(P)-binding Rossmann-fold domains"/>
    <property type="match status" value="1"/>
</dbReference>
<dbReference type="InterPro" id="IPR015815">
    <property type="entry name" value="HIBADH-related"/>
</dbReference>
<dbReference type="InterPro" id="IPR013328">
    <property type="entry name" value="6PGD_dom2"/>
</dbReference>
<evidence type="ECO:0000256" key="1">
    <source>
        <dbReference type="ARBA" id="ARBA00023002"/>
    </source>
</evidence>
<organism evidence="5 6">
    <name type="scientific">Paraburkholderia agricolaris</name>
    <dbReference type="NCBI Taxonomy" id="2152888"/>
    <lineage>
        <taxon>Bacteria</taxon>
        <taxon>Pseudomonadati</taxon>
        <taxon>Pseudomonadota</taxon>
        <taxon>Betaproteobacteria</taxon>
        <taxon>Burkholderiales</taxon>
        <taxon>Burkholderiaceae</taxon>
        <taxon>Paraburkholderia</taxon>
    </lineage>
</organism>
<proteinExistence type="predicted"/>
<sequence length="317" mass="32792">MASRQSVSDRWRNGTCSCKDTGDKAMNIVWLGFGKMGEPMAARVAATGHTLHVFDISEERRTAARSRQLAVVESLEDAIARADAIVSSLPNDAVALNLLAGEGGALRHAKAGTLLIETSTISVSASASIANTAAAQQVGYLRAPVSGSIAAAAKGTLTTFVSGPVAVVERARPVVSAWASTIRVVGDAEQARVMKLAVNLMVTTLVASLAEAYALCTKGGIAPKVALDAISTSAIGSPHLKFKADALERLDFTPTFTVAQMRKDLRLISDGARELSVPVLLGAVVEQIMAATDASGFGDEDYLASAKVIAGLSGLTV</sequence>
<gene>
    <name evidence="5" type="ORF">PQR66_37875</name>
</gene>
<keyword evidence="6" id="KW-1185">Reference proteome</keyword>
<keyword evidence="1" id="KW-0560">Oxidoreductase</keyword>
<dbReference type="Gene3D" id="3.40.50.720">
    <property type="entry name" value="NAD(P)-binding Rossmann-like Domain"/>
    <property type="match status" value="1"/>
</dbReference>
<evidence type="ECO:0000313" key="6">
    <source>
        <dbReference type="Proteomes" id="UP001629249"/>
    </source>
</evidence>
<dbReference type="SUPFAM" id="SSF48179">
    <property type="entry name" value="6-phosphogluconate dehydrogenase C-terminal domain-like"/>
    <property type="match status" value="1"/>
</dbReference>
<dbReference type="Gene3D" id="1.10.1040.10">
    <property type="entry name" value="N-(1-d-carboxylethyl)-l-norvaline Dehydrogenase, domain 2"/>
    <property type="match status" value="1"/>
</dbReference>
<feature type="domain" description="6-phosphogluconate dehydrogenase NADP-binding" evidence="3">
    <location>
        <begin position="28"/>
        <end position="186"/>
    </location>
</feature>
<name>A0ABW9A231_9BURK</name>
<dbReference type="RefSeq" id="WP_408335663.1">
    <property type="nucleotide sequence ID" value="NZ_JAQQFH010000059.1"/>
</dbReference>
<keyword evidence="2" id="KW-0520">NAD</keyword>
<feature type="domain" description="3-hydroxyisobutyrate dehydrogenase-like NAD-binding" evidence="4">
    <location>
        <begin position="191"/>
        <end position="308"/>
    </location>
</feature>
<evidence type="ECO:0000313" key="5">
    <source>
        <dbReference type="EMBL" id="MFL9888846.1"/>
    </source>
</evidence>
<accession>A0ABW9A231</accession>
<evidence type="ECO:0000256" key="2">
    <source>
        <dbReference type="ARBA" id="ARBA00023027"/>
    </source>
</evidence>
<evidence type="ECO:0000259" key="3">
    <source>
        <dbReference type="Pfam" id="PF03446"/>
    </source>
</evidence>
<evidence type="ECO:0000259" key="4">
    <source>
        <dbReference type="Pfam" id="PF14833"/>
    </source>
</evidence>
<dbReference type="EMBL" id="JAQQFN010000050">
    <property type="protein sequence ID" value="MFL9888846.1"/>
    <property type="molecule type" value="Genomic_DNA"/>
</dbReference>